<reference evidence="6" key="1">
    <citation type="submission" date="2022-11" db="EMBL/GenBank/DDBJ databases">
        <authorList>
            <person name="Petersen C."/>
        </authorList>
    </citation>
    <scope>NUCLEOTIDE SEQUENCE</scope>
    <source>
        <strain evidence="6">IBT 30069</strain>
    </source>
</reference>
<dbReference type="Proteomes" id="UP001149165">
    <property type="component" value="Unassembled WGS sequence"/>
</dbReference>
<feature type="binding site" evidence="4">
    <location>
        <position position="159"/>
    </location>
    <ligand>
        <name>Mn(2+)</name>
        <dbReference type="ChEBI" id="CHEBI:29035"/>
        <label>2</label>
    </ligand>
</feature>
<keyword evidence="4" id="KW-0464">Manganese</keyword>
<evidence type="ECO:0000313" key="6">
    <source>
        <dbReference type="EMBL" id="KAJ5093728.1"/>
    </source>
</evidence>
<protein>
    <submittedName>
        <fullName evidence="6">Zinc metallopeptidase</fullName>
    </submittedName>
</protein>
<dbReference type="Gene3D" id="3.30.70.360">
    <property type="match status" value="1"/>
</dbReference>
<dbReference type="Pfam" id="PF01546">
    <property type="entry name" value="Peptidase_M20"/>
    <property type="match status" value="1"/>
</dbReference>
<dbReference type="EMBL" id="JAPQKH010000006">
    <property type="protein sequence ID" value="KAJ5093728.1"/>
    <property type="molecule type" value="Genomic_DNA"/>
</dbReference>
<evidence type="ECO:0000259" key="5">
    <source>
        <dbReference type="Pfam" id="PF07687"/>
    </source>
</evidence>
<dbReference type="OrthoDB" id="6119954at2759"/>
<evidence type="ECO:0000256" key="3">
    <source>
        <dbReference type="ARBA" id="ARBA00022801"/>
    </source>
</evidence>
<organism evidence="6 7">
    <name type="scientific">Penicillium angulare</name>
    <dbReference type="NCBI Taxonomy" id="116970"/>
    <lineage>
        <taxon>Eukaryota</taxon>
        <taxon>Fungi</taxon>
        <taxon>Dikarya</taxon>
        <taxon>Ascomycota</taxon>
        <taxon>Pezizomycotina</taxon>
        <taxon>Eurotiomycetes</taxon>
        <taxon>Eurotiomycetidae</taxon>
        <taxon>Eurotiales</taxon>
        <taxon>Aspergillaceae</taxon>
        <taxon>Penicillium</taxon>
    </lineage>
</organism>
<dbReference type="Pfam" id="PF07687">
    <property type="entry name" value="M20_dimer"/>
    <property type="match status" value="1"/>
</dbReference>
<keyword evidence="7" id="KW-1185">Reference proteome</keyword>
<sequence>MTQTDPSPEDPNHLKGLLNKYRPDLKPFEEIYRHLHSQPELSGEEEQTAKIVSDHLNALGLDVHTKIGGHGVAGVLENGPGPKILLRADMDALPLEEKTGLPYASTRTMKDHAGEEKPVMHACGHDSHVATLLASIELLTAARGHWSGTVIAIFQPAEEHLDGAQAMLDDGLWEKVPKPDLVLAQHVMRMRAGNVNIRAGRLLTAADSFDIRIHGRGGHGSSPQSAIDPIVIGSSIVVKLQAIVSREVTPGELAVVSVGSINSGFASNIIPDFLDMQISVRTFDDDVRKRVHTAIRRIVEGECLAGGAVEKPSIKMVGTTPATVNDEETVKALKGTFAPYFGERLIEMERPSASEDFSLLARDVGAPYVMWMFGGIDEKVWDDAVEKGTVDELPGNHSPYFAPAIQPTLKTGVDAMALGALTFLKLK</sequence>
<feature type="binding site" evidence="4">
    <location>
        <position position="125"/>
    </location>
    <ligand>
        <name>Mn(2+)</name>
        <dbReference type="ChEBI" id="CHEBI:29035"/>
        <label>2</label>
    </ligand>
</feature>
<dbReference type="PIRSF" id="PIRSF005962">
    <property type="entry name" value="Pept_M20D_amidohydro"/>
    <property type="match status" value="1"/>
</dbReference>
<dbReference type="PANTHER" id="PTHR11014:SF63">
    <property type="entry name" value="METALLOPEPTIDASE, PUTATIVE (AFU_ORTHOLOGUE AFUA_6G09600)-RELATED"/>
    <property type="match status" value="1"/>
</dbReference>
<dbReference type="NCBIfam" id="TIGR01891">
    <property type="entry name" value="amidohydrolases"/>
    <property type="match status" value="1"/>
</dbReference>
<comment type="cofactor">
    <cofactor evidence="4">
        <name>Mn(2+)</name>
        <dbReference type="ChEBI" id="CHEBI:29035"/>
    </cofactor>
    <text evidence="4">The Mn(2+) ion enhances activity.</text>
</comment>
<evidence type="ECO:0000256" key="4">
    <source>
        <dbReference type="PIRSR" id="PIRSR005962-1"/>
    </source>
</evidence>
<accession>A0A9W9F4Y6</accession>
<evidence type="ECO:0000256" key="1">
    <source>
        <dbReference type="ARBA" id="ARBA00006153"/>
    </source>
</evidence>
<feature type="binding site" evidence="4">
    <location>
        <position position="186"/>
    </location>
    <ligand>
        <name>Mn(2+)</name>
        <dbReference type="ChEBI" id="CHEBI:29035"/>
        <label>2</label>
    </ligand>
</feature>
<comment type="caution">
    <text evidence="6">The sequence shown here is derived from an EMBL/GenBank/DDBJ whole genome shotgun (WGS) entry which is preliminary data.</text>
</comment>
<dbReference type="InterPro" id="IPR017439">
    <property type="entry name" value="Amidohydrolase"/>
</dbReference>
<keyword evidence="4" id="KW-0479">Metal-binding</keyword>
<keyword evidence="3" id="KW-0378">Hydrolase</keyword>
<comment type="similarity">
    <text evidence="1">Belongs to the peptidase M20 family.</text>
</comment>
<feature type="domain" description="Peptidase M20 dimerisation" evidence="5">
    <location>
        <begin position="208"/>
        <end position="303"/>
    </location>
</feature>
<feature type="binding site" evidence="4">
    <location>
        <position position="123"/>
    </location>
    <ligand>
        <name>Mn(2+)</name>
        <dbReference type="ChEBI" id="CHEBI:29035"/>
        <label>2</label>
    </ligand>
</feature>
<dbReference type="GO" id="GO:0016787">
    <property type="term" value="F:hydrolase activity"/>
    <property type="evidence" value="ECO:0007669"/>
    <property type="project" value="UniProtKB-KW"/>
</dbReference>
<dbReference type="InterPro" id="IPR002933">
    <property type="entry name" value="Peptidase_M20"/>
</dbReference>
<proteinExistence type="inferred from homology"/>
<dbReference type="SUPFAM" id="SSF53187">
    <property type="entry name" value="Zn-dependent exopeptidases"/>
    <property type="match status" value="1"/>
</dbReference>
<dbReference type="GO" id="GO:0046872">
    <property type="term" value="F:metal ion binding"/>
    <property type="evidence" value="ECO:0007669"/>
    <property type="project" value="UniProtKB-KW"/>
</dbReference>
<reference evidence="6" key="2">
    <citation type="journal article" date="2023" name="IMA Fungus">
        <title>Comparative genomic study of the Penicillium genus elucidates a diverse pangenome and 15 lateral gene transfer events.</title>
        <authorList>
            <person name="Petersen C."/>
            <person name="Sorensen T."/>
            <person name="Nielsen M.R."/>
            <person name="Sondergaard T.E."/>
            <person name="Sorensen J.L."/>
            <person name="Fitzpatrick D.A."/>
            <person name="Frisvad J.C."/>
            <person name="Nielsen K.L."/>
        </authorList>
    </citation>
    <scope>NUCLEOTIDE SEQUENCE</scope>
    <source>
        <strain evidence="6">IBT 30069</strain>
    </source>
</reference>
<dbReference type="CDD" id="cd05664">
    <property type="entry name" value="M20_Acy1-like"/>
    <property type="match status" value="1"/>
</dbReference>
<name>A0A9W9F4Y6_9EURO</name>
<gene>
    <name evidence="6" type="ORF">N7456_009589</name>
</gene>
<dbReference type="SUPFAM" id="SSF55031">
    <property type="entry name" value="Bacterial exopeptidase dimerisation domain"/>
    <property type="match status" value="1"/>
</dbReference>
<dbReference type="AlphaFoldDB" id="A0A9W9F4Y6"/>
<evidence type="ECO:0000313" key="7">
    <source>
        <dbReference type="Proteomes" id="UP001149165"/>
    </source>
</evidence>
<dbReference type="InterPro" id="IPR036264">
    <property type="entry name" value="Bact_exopeptidase_dim_dom"/>
</dbReference>
<comment type="similarity">
    <text evidence="2">Belongs to the peptidase M20A family.</text>
</comment>
<evidence type="ECO:0000256" key="2">
    <source>
        <dbReference type="ARBA" id="ARBA00006247"/>
    </source>
</evidence>
<dbReference type="PANTHER" id="PTHR11014">
    <property type="entry name" value="PEPTIDASE M20 FAMILY MEMBER"/>
    <property type="match status" value="1"/>
</dbReference>
<dbReference type="InterPro" id="IPR011650">
    <property type="entry name" value="Peptidase_M20_dimer"/>
</dbReference>
<dbReference type="FunFam" id="3.30.70.360:FF:000001">
    <property type="entry name" value="N-acetyldiaminopimelate deacetylase"/>
    <property type="match status" value="1"/>
</dbReference>
<dbReference type="Gene3D" id="3.40.630.10">
    <property type="entry name" value="Zn peptidases"/>
    <property type="match status" value="1"/>
</dbReference>